<evidence type="ECO:0000313" key="1">
    <source>
        <dbReference type="EMBL" id="EED66635.1"/>
    </source>
</evidence>
<gene>
    <name evidence="1" type="ORF">CtesDRAFT_PD1581</name>
</gene>
<comment type="caution">
    <text evidence="1">The sequence shown here is derived from an EMBL/GenBank/DDBJ whole genome shotgun (WGS) entry which is preliminary data.</text>
</comment>
<name>B7X2S3_COMTK</name>
<evidence type="ECO:0000313" key="2">
    <source>
        <dbReference type="Proteomes" id="UP000003039"/>
    </source>
</evidence>
<reference evidence="1 2" key="1">
    <citation type="journal article" date="2004" name="Appl. Environ. Microbiol.">
        <title>Mineralization of individual congeners of linear alkylbenzenesulfonate by defined pairs of heterotrophic bacteria.</title>
        <authorList>
            <person name="Schleheck D."/>
            <person name="Knepper T.P."/>
            <person name="Fischer K."/>
            <person name="Cook A.M."/>
        </authorList>
    </citation>
    <scope>NUCLEOTIDE SEQUENCE [LARGE SCALE GENOMIC DNA]</scope>
    <source>
        <strain evidence="2">DSM 14576 / KF-1</strain>
    </source>
</reference>
<organism evidence="1 2">
    <name type="scientific">Comamonas testosteroni (strain DSM 14576 / KF-1)</name>
    <name type="common">Pseudomonas testosteroni</name>
    <dbReference type="NCBI Taxonomy" id="399795"/>
    <lineage>
        <taxon>Bacteria</taxon>
        <taxon>Pseudomonadati</taxon>
        <taxon>Pseudomonadota</taxon>
        <taxon>Betaproteobacteria</taxon>
        <taxon>Burkholderiales</taxon>
        <taxon>Comamonadaceae</taxon>
        <taxon>Comamonas</taxon>
    </lineage>
</organism>
<dbReference type="EMBL" id="AAUJ02000001">
    <property type="protein sequence ID" value="EED66635.1"/>
    <property type="molecule type" value="Genomic_DNA"/>
</dbReference>
<accession>B7X2S3</accession>
<dbReference type="AlphaFoldDB" id="B7X2S3"/>
<protein>
    <submittedName>
        <fullName evidence="1">Uncharacterized protein</fullName>
    </submittedName>
</protein>
<sequence length="70" mass="7966">MTLWQCKLRNGCHAQPGLYKSECAGDMVAFVPGHWLIRQARHDLVQKQAVTALMRYRYEALSGEFGPCNL</sequence>
<dbReference type="Proteomes" id="UP000003039">
    <property type="component" value="Unassembled WGS sequence"/>
</dbReference>
<proteinExistence type="predicted"/>